<comment type="caution">
    <text evidence="2">The sequence shown here is derived from an EMBL/GenBank/DDBJ whole genome shotgun (WGS) entry which is preliminary data.</text>
</comment>
<feature type="transmembrane region" description="Helical" evidence="1">
    <location>
        <begin position="20"/>
        <end position="42"/>
    </location>
</feature>
<keyword evidence="1" id="KW-0472">Membrane</keyword>
<dbReference type="AlphaFoldDB" id="A0A3N2AVC7"/>
<feature type="transmembrane region" description="Helical" evidence="1">
    <location>
        <begin position="54"/>
        <end position="72"/>
    </location>
</feature>
<keyword evidence="3" id="KW-1185">Reference proteome</keyword>
<keyword evidence="1" id="KW-1133">Transmembrane helix</keyword>
<sequence>MTQRHSTQRLVTQRLHGPLVALTALMGVSAVASVVLAVIAPVEILGANGWLKPLKFSISIAIFAATIALILDTLPRRRWLWWLGTAIALLLLAEQVVIVAAVAQGSTSHFNVATAVASALYSLMGASIAAVWLLTLVLGVLVWRRRDGDPARRAALRAGIVVGLAGMGLAFLMTGPTSAQLSDFQGVAGAHAVGIADGGAGLPLLGWSVEGGDLRAPHFIGMHALQGLPLLVWGLEALVRRVPLLASVVTRTRLAWIAGTAWAGVTAITLWQALRGESIIAPSAPVATATALLAVGILIATAAVLRSPRVPEAGRRAPQPVA</sequence>
<reference evidence="2 3" key="1">
    <citation type="submission" date="2018-11" db="EMBL/GenBank/DDBJ databases">
        <title>Sequencing the genomes of 1000 actinobacteria strains.</title>
        <authorList>
            <person name="Klenk H.-P."/>
        </authorList>
    </citation>
    <scope>NUCLEOTIDE SEQUENCE [LARGE SCALE GENOMIC DNA]</scope>
    <source>
        <strain evidence="2 3">DSM 9580</strain>
    </source>
</reference>
<gene>
    <name evidence="2" type="ORF">EDD26_2378</name>
</gene>
<dbReference type="Proteomes" id="UP000275456">
    <property type="component" value="Unassembled WGS sequence"/>
</dbReference>
<evidence type="ECO:0000313" key="2">
    <source>
        <dbReference type="EMBL" id="ROR66981.1"/>
    </source>
</evidence>
<dbReference type="OrthoDB" id="343560at2"/>
<feature type="transmembrane region" description="Helical" evidence="1">
    <location>
        <begin position="79"/>
        <end position="103"/>
    </location>
</feature>
<proteinExistence type="predicted"/>
<evidence type="ECO:0000256" key="1">
    <source>
        <dbReference type="SAM" id="Phobius"/>
    </source>
</evidence>
<organism evidence="2 3">
    <name type="scientific">Agrococcus jenensis</name>
    <dbReference type="NCBI Taxonomy" id="46353"/>
    <lineage>
        <taxon>Bacteria</taxon>
        <taxon>Bacillati</taxon>
        <taxon>Actinomycetota</taxon>
        <taxon>Actinomycetes</taxon>
        <taxon>Micrococcales</taxon>
        <taxon>Microbacteriaceae</taxon>
        <taxon>Agrococcus</taxon>
    </lineage>
</organism>
<feature type="transmembrane region" description="Helical" evidence="1">
    <location>
        <begin position="286"/>
        <end position="305"/>
    </location>
</feature>
<protein>
    <submittedName>
        <fullName evidence="2">Uncharacterized protein</fullName>
    </submittedName>
</protein>
<feature type="transmembrane region" description="Helical" evidence="1">
    <location>
        <begin position="123"/>
        <end position="143"/>
    </location>
</feature>
<accession>A0A3N2AVC7</accession>
<feature type="transmembrane region" description="Helical" evidence="1">
    <location>
        <begin position="155"/>
        <end position="174"/>
    </location>
</feature>
<dbReference type="RefSeq" id="WP_123697900.1">
    <property type="nucleotide sequence ID" value="NZ_RKHJ01000001.1"/>
</dbReference>
<name>A0A3N2AVC7_9MICO</name>
<feature type="transmembrane region" description="Helical" evidence="1">
    <location>
        <begin position="216"/>
        <end position="233"/>
    </location>
</feature>
<dbReference type="EMBL" id="RKHJ01000001">
    <property type="protein sequence ID" value="ROR66981.1"/>
    <property type="molecule type" value="Genomic_DNA"/>
</dbReference>
<feature type="transmembrane region" description="Helical" evidence="1">
    <location>
        <begin position="254"/>
        <end position="274"/>
    </location>
</feature>
<keyword evidence="1" id="KW-0812">Transmembrane</keyword>
<evidence type="ECO:0000313" key="3">
    <source>
        <dbReference type="Proteomes" id="UP000275456"/>
    </source>
</evidence>